<dbReference type="SUPFAM" id="SSF57903">
    <property type="entry name" value="FYVE/PHD zinc finger"/>
    <property type="match status" value="1"/>
</dbReference>
<feature type="compositionally biased region" description="Acidic residues" evidence="4">
    <location>
        <begin position="497"/>
        <end position="513"/>
    </location>
</feature>
<feature type="compositionally biased region" description="Basic and acidic residues" evidence="4">
    <location>
        <begin position="514"/>
        <end position="524"/>
    </location>
</feature>
<feature type="region of interest" description="Disordered" evidence="4">
    <location>
        <begin position="327"/>
        <end position="349"/>
    </location>
</feature>
<reference evidence="6 7" key="2">
    <citation type="journal article" date="2019" name="G3 (Bethesda)">
        <title>Hybrid Assembly of the Genome of the Entomopathogenic Nematode Steinernema carpocapsae Identifies the X-Chromosome.</title>
        <authorList>
            <person name="Serra L."/>
            <person name="Macchietto M."/>
            <person name="Macias-Munoz A."/>
            <person name="McGill C.J."/>
            <person name="Rodriguez I.M."/>
            <person name="Rodriguez B."/>
            <person name="Murad R."/>
            <person name="Mortazavi A."/>
        </authorList>
    </citation>
    <scope>NUCLEOTIDE SEQUENCE [LARGE SCALE GENOMIC DNA]</scope>
    <source>
        <strain evidence="6 7">ALL</strain>
    </source>
</reference>
<dbReference type="GO" id="GO:0042393">
    <property type="term" value="F:histone binding"/>
    <property type="evidence" value="ECO:0007669"/>
    <property type="project" value="TreeGrafter"/>
</dbReference>
<protein>
    <recommendedName>
        <fullName evidence="5">PHD-type domain-containing protein</fullName>
    </recommendedName>
</protein>
<dbReference type="InterPro" id="IPR011011">
    <property type="entry name" value="Znf_FYVE_PHD"/>
</dbReference>
<name>A0A4U5NH76_STECR</name>
<feature type="compositionally biased region" description="Low complexity" evidence="4">
    <location>
        <begin position="12"/>
        <end position="40"/>
    </location>
</feature>
<keyword evidence="7" id="KW-1185">Reference proteome</keyword>
<feature type="compositionally biased region" description="Basic and acidic residues" evidence="4">
    <location>
        <begin position="487"/>
        <end position="496"/>
    </location>
</feature>
<dbReference type="AlphaFoldDB" id="A0A4U5NH76"/>
<dbReference type="InterPro" id="IPR013083">
    <property type="entry name" value="Znf_RING/FYVE/PHD"/>
</dbReference>
<dbReference type="Pfam" id="PF00628">
    <property type="entry name" value="PHD"/>
    <property type="match status" value="1"/>
</dbReference>
<reference evidence="6 7" key="1">
    <citation type="journal article" date="2015" name="Genome Biol.">
        <title>Comparative genomics of Steinernema reveals deeply conserved gene regulatory networks.</title>
        <authorList>
            <person name="Dillman A.R."/>
            <person name="Macchietto M."/>
            <person name="Porter C.F."/>
            <person name="Rogers A."/>
            <person name="Williams B."/>
            <person name="Antoshechkin I."/>
            <person name="Lee M.M."/>
            <person name="Goodwin Z."/>
            <person name="Lu X."/>
            <person name="Lewis E.E."/>
            <person name="Goodrich-Blair H."/>
            <person name="Stock S.P."/>
            <person name="Adams B.J."/>
            <person name="Sternberg P.W."/>
            <person name="Mortazavi A."/>
        </authorList>
    </citation>
    <scope>NUCLEOTIDE SEQUENCE [LARGE SCALE GENOMIC DNA]</scope>
    <source>
        <strain evidence="6 7">ALL</strain>
    </source>
</reference>
<keyword evidence="3" id="KW-0862">Zinc</keyword>
<accession>A0A4U5NH76</accession>
<feature type="compositionally biased region" description="Basic and acidic residues" evidence="4">
    <location>
        <begin position="391"/>
        <end position="412"/>
    </location>
</feature>
<organism evidence="6 7">
    <name type="scientific">Steinernema carpocapsae</name>
    <name type="common">Entomopathogenic nematode</name>
    <dbReference type="NCBI Taxonomy" id="34508"/>
    <lineage>
        <taxon>Eukaryota</taxon>
        <taxon>Metazoa</taxon>
        <taxon>Ecdysozoa</taxon>
        <taxon>Nematoda</taxon>
        <taxon>Chromadorea</taxon>
        <taxon>Rhabditida</taxon>
        <taxon>Tylenchina</taxon>
        <taxon>Panagrolaimomorpha</taxon>
        <taxon>Strongyloidoidea</taxon>
        <taxon>Steinernematidae</taxon>
        <taxon>Steinernema</taxon>
    </lineage>
</organism>
<dbReference type="EMBL" id="AZBU02000004">
    <property type="protein sequence ID" value="TKR81981.1"/>
    <property type="molecule type" value="Genomic_DNA"/>
</dbReference>
<feature type="compositionally biased region" description="Acidic residues" evidence="4">
    <location>
        <begin position="67"/>
        <end position="114"/>
    </location>
</feature>
<dbReference type="OrthoDB" id="10055895at2759"/>
<evidence type="ECO:0000256" key="1">
    <source>
        <dbReference type="ARBA" id="ARBA00022723"/>
    </source>
</evidence>
<dbReference type="STRING" id="34508.A0A4U5NH76"/>
<feature type="compositionally biased region" description="Acidic residues" evidence="4">
    <location>
        <begin position="338"/>
        <end position="349"/>
    </location>
</feature>
<dbReference type="InterPro" id="IPR019787">
    <property type="entry name" value="Znf_PHD-finger"/>
</dbReference>
<dbReference type="InterPro" id="IPR028938">
    <property type="entry name" value="Rsf1-like"/>
</dbReference>
<comment type="caution">
    <text evidence="6">The sequence shown here is derived from an EMBL/GenBank/DDBJ whole genome shotgun (WGS) entry which is preliminary data.</text>
</comment>
<evidence type="ECO:0000256" key="2">
    <source>
        <dbReference type="ARBA" id="ARBA00022771"/>
    </source>
</evidence>
<evidence type="ECO:0000259" key="5">
    <source>
        <dbReference type="Pfam" id="PF00628"/>
    </source>
</evidence>
<dbReference type="Gene3D" id="3.30.40.10">
    <property type="entry name" value="Zinc/RING finger domain, C3HC4 (zinc finger)"/>
    <property type="match status" value="1"/>
</dbReference>
<dbReference type="Proteomes" id="UP000298663">
    <property type="component" value="Unassembled WGS sequence"/>
</dbReference>
<keyword evidence="2" id="KW-0863">Zinc-finger</keyword>
<feature type="domain" description="PHD-type" evidence="5">
    <location>
        <begin position="583"/>
        <end position="614"/>
    </location>
</feature>
<gene>
    <name evidence="6" type="ORF">L596_015770</name>
</gene>
<dbReference type="PANTHER" id="PTHR14296">
    <property type="entry name" value="REMODELING AND SPACING FACTOR 1"/>
    <property type="match status" value="1"/>
</dbReference>
<feature type="compositionally biased region" description="Basic residues" evidence="4">
    <location>
        <begin position="527"/>
        <end position="538"/>
    </location>
</feature>
<dbReference type="GO" id="GO:0045892">
    <property type="term" value="P:negative regulation of DNA-templated transcription"/>
    <property type="evidence" value="ECO:0007669"/>
    <property type="project" value="TreeGrafter"/>
</dbReference>
<feature type="region of interest" description="Disordered" evidence="4">
    <location>
        <begin position="390"/>
        <end position="578"/>
    </location>
</feature>
<evidence type="ECO:0000256" key="3">
    <source>
        <dbReference type="ARBA" id="ARBA00022833"/>
    </source>
</evidence>
<evidence type="ECO:0000256" key="4">
    <source>
        <dbReference type="SAM" id="MobiDB-lite"/>
    </source>
</evidence>
<feature type="compositionally biased region" description="Acidic residues" evidence="4">
    <location>
        <begin position="448"/>
        <end position="458"/>
    </location>
</feature>
<dbReference type="GO" id="GO:0008270">
    <property type="term" value="F:zinc ion binding"/>
    <property type="evidence" value="ECO:0007669"/>
    <property type="project" value="UniProtKB-KW"/>
</dbReference>
<evidence type="ECO:0000313" key="7">
    <source>
        <dbReference type="Proteomes" id="UP000298663"/>
    </source>
</evidence>
<dbReference type="GO" id="GO:0031213">
    <property type="term" value="C:RSF complex"/>
    <property type="evidence" value="ECO:0007669"/>
    <property type="project" value="InterPro"/>
</dbReference>
<sequence length="624" mass="70943">MSEETDGDLPKAEAAPAQAVPAEIAAPDAPEAVATDAEATNDSLATSATTELPSEPADGSSSPKDELETEEGTEAADDIEDEDVDEEEEDDEQEDEDEDEENEDEGDEDTLGEEEPAKVIPPVDPEQLFSSPVYAQICSFFTRFCVTLGMKPVDFDRVERMFCVFDGGKVNRDLIELHITLLRKMNVKGARMDKWEMFLRKFCTMIPALEDETRQLERLGYIELPLETKLTILNTLCCTQFDKNIKLRENIFNTYNAFELRMLPIGCDKNGLNYYYQQDHSLNVRVYTEEPDDNSGGTWKIVVRSMPELKRLINALKRSDFGIVEEDNGDEAVKKENPEDEPTGSSLDEEIPMPAIAEGSDLKSAFAKSCKRGMFVDLFQEDSVLNRKKNERLQKKQLKQEKATSIEPKHGTLEPMEEEEEDEIKKEIKTEDEENEKEATPKESTPVLDEELLQELEESDRRILPRRSARSSALKVLTSSARKPPRKPAETKKEVQESEGEEDNDDEFEDDGSDDLRSSDDEFMPKSAKRALRKRKARNTNGQATPKKVPRKKKQAMVFEESDESDEEQEQKERKKATDKSLCLKCKKANKPEVLLLCDMCDDACHTFCLRPPLWYVLRRLVLS</sequence>
<proteinExistence type="predicted"/>
<feature type="compositionally biased region" description="Polar residues" evidence="4">
    <location>
        <begin position="41"/>
        <end position="52"/>
    </location>
</feature>
<keyword evidence="1" id="KW-0479">Metal-binding</keyword>
<dbReference type="PANTHER" id="PTHR14296:SF16">
    <property type="entry name" value="REMODELING AND SPACING FACTOR 1"/>
    <property type="match status" value="1"/>
</dbReference>
<feature type="compositionally biased region" description="Acidic residues" evidence="4">
    <location>
        <begin position="560"/>
        <end position="570"/>
    </location>
</feature>
<feature type="region of interest" description="Disordered" evidence="4">
    <location>
        <begin position="1"/>
        <end position="124"/>
    </location>
</feature>
<evidence type="ECO:0000313" key="6">
    <source>
        <dbReference type="EMBL" id="TKR81981.1"/>
    </source>
</evidence>